<evidence type="ECO:0000256" key="2">
    <source>
        <dbReference type="SAM" id="Phobius"/>
    </source>
</evidence>
<keyword evidence="2" id="KW-0472">Membrane</keyword>
<dbReference type="EMBL" id="BAABIC010000017">
    <property type="protein sequence ID" value="GAA4701969.1"/>
    <property type="molecule type" value="Genomic_DNA"/>
</dbReference>
<accession>A0ABP8X8N1</accession>
<name>A0ABP8X8N1_9PSEU</name>
<protein>
    <submittedName>
        <fullName evidence="3">Uncharacterized protein</fullName>
    </submittedName>
</protein>
<keyword evidence="2" id="KW-0812">Transmembrane</keyword>
<dbReference type="Proteomes" id="UP001500325">
    <property type="component" value="Unassembled WGS sequence"/>
</dbReference>
<keyword evidence="4" id="KW-1185">Reference proteome</keyword>
<feature type="compositionally biased region" description="Low complexity" evidence="1">
    <location>
        <begin position="92"/>
        <end position="123"/>
    </location>
</feature>
<organism evidence="3 4">
    <name type="scientific">Pseudonocardia yuanmonensis</name>
    <dbReference type="NCBI Taxonomy" id="1095914"/>
    <lineage>
        <taxon>Bacteria</taxon>
        <taxon>Bacillati</taxon>
        <taxon>Actinomycetota</taxon>
        <taxon>Actinomycetes</taxon>
        <taxon>Pseudonocardiales</taxon>
        <taxon>Pseudonocardiaceae</taxon>
        <taxon>Pseudonocardia</taxon>
    </lineage>
</organism>
<feature type="region of interest" description="Disordered" evidence="1">
    <location>
        <begin position="74"/>
        <end position="127"/>
    </location>
</feature>
<evidence type="ECO:0000256" key="1">
    <source>
        <dbReference type="SAM" id="MobiDB-lite"/>
    </source>
</evidence>
<dbReference type="RefSeq" id="WP_345382822.1">
    <property type="nucleotide sequence ID" value="NZ_BAABIC010000017.1"/>
</dbReference>
<proteinExistence type="predicted"/>
<keyword evidence="2" id="KW-1133">Transmembrane helix</keyword>
<evidence type="ECO:0000313" key="3">
    <source>
        <dbReference type="EMBL" id="GAA4701969.1"/>
    </source>
</evidence>
<evidence type="ECO:0000313" key="4">
    <source>
        <dbReference type="Proteomes" id="UP001500325"/>
    </source>
</evidence>
<comment type="caution">
    <text evidence="3">The sequence shown here is derived from an EMBL/GenBank/DDBJ whole genome shotgun (WGS) entry which is preliminary data.</text>
</comment>
<reference evidence="4" key="1">
    <citation type="journal article" date="2019" name="Int. J. Syst. Evol. Microbiol.">
        <title>The Global Catalogue of Microorganisms (GCM) 10K type strain sequencing project: providing services to taxonomists for standard genome sequencing and annotation.</title>
        <authorList>
            <consortium name="The Broad Institute Genomics Platform"/>
            <consortium name="The Broad Institute Genome Sequencing Center for Infectious Disease"/>
            <person name="Wu L."/>
            <person name="Ma J."/>
        </authorList>
    </citation>
    <scope>NUCLEOTIDE SEQUENCE [LARGE SCALE GENOMIC DNA]</scope>
    <source>
        <strain evidence="4">JCM 18055</strain>
    </source>
</reference>
<feature type="transmembrane region" description="Helical" evidence="2">
    <location>
        <begin position="46"/>
        <end position="68"/>
    </location>
</feature>
<sequence length="240" mass="23731">MESSENEDERLSAAFRAAVQDAPEAGFDHADVLAGSRRLARRRRTLVVGGVAAAAILLAGGVTTGVVLTRDEGTATSAAAPEAAPPAPQAPVPEQAGPGSAADAAAPRAASAPPGTPLGPATADCVDPQDPQLRALVDAALPELAAATPAPTPMICRPGGGREVNLEVTDGSRTGLFTVVYTPPGEPPAQTATAVGWVTAEAPTASGGTVVVTSRGAADSGGVPFADRVRSLADALGPRL</sequence>
<gene>
    <name evidence="3" type="ORF">GCM10023215_46200</name>
</gene>